<dbReference type="EnsemblPlants" id="AVESA.00010b.r2.4CG1272610.1">
    <property type="protein sequence ID" value="AVESA.00010b.r2.4CG1272610.1.CDS"/>
    <property type="gene ID" value="AVESA.00010b.r2.4CG1272610"/>
</dbReference>
<evidence type="ECO:0000313" key="1">
    <source>
        <dbReference type="EnsemblPlants" id="AVESA.00010b.r2.4CG1272610.1.CDS"/>
    </source>
</evidence>
<reference evidence="1" key="1">
    <citation type="submission" date="2021-05" db="EMBL/GenBank/DDBJ databases">
        <authorList>
            <person name="Scholz U."/>
            <person name="Mascher M."/>
            <person name="Fiebig A."/>
        </authorList>
    </citation>
    <scope>NUCLEOTIDE SEQUENCE [LARGE SCALE GENOMIC DNA]</scope>
</reference>
<accession>A0ACD5WQ07</accession>
<sequence length="269" mass="30056">MPPTYTSITCKISNKPNIIPKSPIHKFQMAEEFELPEFNPREQGAKQQISVPFLWEVKPGAPKRDWVVSKPAPPVFSSCPSPLKLVVSVPFQWEEKPGKPLQDASPLHVPSDHHAGFSTSPYSLNPFVAEGEEEYTLGFDLEAFGFPDDNKASGIAEYKDGSSRHGTWYSFSDSEDYSNSSGNTSARESQFPRAPPERSWEVANDDDHHQQINQWSPPRSAFTLEELMMLSRKLGCGQGFSTDDVRKKSLSTSSLSSVELIKRFLIVCS</sequence>
<proteinExistence type="predicted"/>
<name>A0ACD5WQ07_AVESA</name>
<keyword evidence="2" id="KW-1185">Reference proteome</keyword>
<evidence type="ECO:0000313" key="2">
    <source>
        <dbReference type="Proteomes" id="UP001732700"/>
    </source>
</evidence>
<reference evidence="1" key="2">
    <citation type="submission" date="2025-09" db="UniProtKB">
        <authorList>
            <consortium name="EnsemblPlants"/>
        </authorList>
    </citation>
    <scope>IDENTIFICATION</scope>
</reference>
<organism evidence="1 2">
    <name type="scientific">Avena sativa</name>
    <name type="common">Oat</name>
    <dbReference type="NCBI Taxonomy" id="4498"/>
    <lineage>
        <taxon>Eukaryota</taxon>
        <taxon>Viridiplantae</taxon>
        <taxon>Streptophyta</taxon>
        <taxon>Embryophyta</taxon>
        <taxon>Tracheophyta</taxon>
        <taxon>Spermatophyta</taxon>
        <taxon>Magnoliopsida</taxon>
        <taxon>Liliopsida</taxon>
        <taxon>Poales</taxon>
        <taxon>Poaceae</taxon>
        <taxon>BOP clade</taxon>
        <taxon>Pooideae</taxon>
        <taxon>Poodae</taxon>
        <taxon>Poeae</taxon>
        <taxon>Poeae Chloroplast Group 1 (Aveneae type)</taxon>
        <taxon>Aveninae</taxon>
        <taxon>Avena</taxon>
    </lineage>
</organism>
<dbReference type="Proteomes" id="UP001732700">
    <property type="component" value="Chromosome 4C"/>
</dbReference>
<protein>
    <submittedName>
        <fullName evidence="1">Uncharacterized protein</fullName>
    </submittedName>
</protein>